<name>A0A917TN89_9ACTN</name>
<gene>
    <name evidence="1" type="ORF">GCM10011608_09890</name>
</gene>
<reference evidence="1" key="2">
    <citation type="submission" date="2020-09" db="EMBL/GenBank/DDBJ databases">
        <authorList>
            <person name="Sun Q."/>
            <person name="Zhou Y."/>
        </authorList>
    </citation>
    <scope>NUCLEOTIDE SEQUENCE</scope>
    <source>
        <strain evidence="1">CGMCC 4.7312</strain>
    </source>
</reference>
<evidence type="ECO:0000313" key="1">
    <source>
        <dbReference type="EMBL" id="GGM27131.1"/>
    </source>
</evidence>
<organism evidence="1 2">
    <name type="scientific">Micromonospora sonchi</name>
    <dbReference type="NCBI Taxonomy" id="1763543"/>
    <lineage>
        <taxon>Bacteria</taxon>
        <taxon>Bacillati</taxon>
        <taxon>Actinomycetota</taxon>
        <taxon>Actinomycetes</taxon>
        <taxon>Micromonosporales</taxon>
        <taxon>Micromonosporaceae</taxon>
        <taxon>Micromonospora</taxon>
    </lineage>
</organism>
<dbReference type="Proteomes" id="UP000608890">
    <property type="component" value="Unassembled WGS sequence"/>
</dbReference>
<protein>
    <submittedName>
        <fullName evidence="1">Uncharacterized protein</fullName>
    </submittedName>
</protein>
<accession>A0A917TN89</accession>
<keyword evidence="2" id="KW-1185">Reference proteome</keyword>
<dbReference type="AlphaFoldDB" id="A0A917TN89"/>
<sequence length="215" mass="22709">MTVRAYWIGQQIAAEWTLLDPSGQPADGATVSGVVTTPDGTTTPMTVTSAGHVHTATYTPAGAGAYSYRLTAIGAFVDAVEGRFVVRSHEPSAAPITLDPATDVGMVRLLITDVDETAPLFTDAELQAFLAAERGVKRAAALALETIARSEVLIAKHISTQDLSTNGPSVGAELRASARALREQAQQDEDDLIGGTDAWGISVIDFDPQAAYRRW</sequence>
<dbReference type="EMBL" id="BMNB01000003">
    <property type="protein sequence ID" value="GGM27131.1"/>
    <property type="molecule type" value="Genomic_DNA"/>
</dbReference>
<reference evidence="1" key="1">
    <citation type="journal article" date="2014" name="Int. J. Syst. Evol. Microbiol.">
        <title>Complete genome sequence of Corynebacterium casei LMG S-19264T (=DSM 44701T), isolated from a smear-ripened cheese.</title>
        <authorList>
            <consortium name="US DOE Joint Genome Institute (JGI-PGF)"/>
            <person name="Walter F."/>
            <person name="Albersmeier A."/>
            <person name="Kalinowski J."/>
            <person name="Ruckert C."/>
        </authorList>
    </citation>
    <scope>NUCLEOTIDE SEQUENCE</scope>
    <source>
        <strain evidence="1">CGMCC 4.7312</strain>
    </source>
</reference>
<proteinExistence type="predicted"/>
<comment type="caution">
    <text evidence="1">The sequence shown here is derived from an EMBL/GenBank/DDBJ whole genome shotgun (WGS) entry which is preliminary data.</text>
</comment>
<evidence type="ECO:0000313" key="2">
    <source>
        <dbReference type="Proteomes" id="UP000608890"/>
    </source>
</evidence>